<dbReference type="KEGG" id="cms:pCSL0090"/>
<dbReference type="AlphaFoldDB" id="B0RJE3"/>
<accession>B0RJE3</accession>
<dbReference type="eggNOG" id="ENOG5032UB3">
    <property type="taxonomic scope" value="Bacteria"/>
</dbReference>
<sequence length="660" mass="69938">MIAAHLATAYRTARYRVRLLQRWVLTHPRRSVVFALIAGWLVMAYLGTPSAYADGDGDVTLPWLPPNAVSDSHGVSLTHYAILPLDRGDAWTMQKSFLSNIIDFIWTPIVGTIAWVLWLFQWLLEFSWVGWLATPISGISTTLQQFMSGIGWIPFALVLTAFVAGMVFMSGRYAAGGFEFLISIICAVMAVGILANPVGTLTGDTGVLHWSRSWGGNLAASVASDDGKISTADPTPDDAAKVLSSTITSQLVDVFVRRPAQVIAFGKELTGPCDDVFTTQMTAANPIDSSSTSVRDAVGSCDSGAGKYVTNPNFGQIFTVLTIASGSTILMTLGVGFALILFGTVIYALYQALKLTGAVYAAVAPGVAREALWKSLFGMYLAAMFVGASVILLAAYLKILVSMLTSASAAGMNILGQTSLISTVVTALLIMLVYIRHRVHKAGDSLAKRLARLGFGRASAPRNRPLAKEALRAAERFIPRPQAPAPETSQWGMWFARRTQMPGVAGPEPRDAGHFTASPVPAPNGHSGGGAVSAALGGVGTAAQLALSAASGGSSSVAVKLAHMAGTQVLQRHLVVPEQGAQRPSRDRDLPRELSQAAPHATIPFGRQIVVGPDGTGRVAPAASPTARTYRATVVRPPRNARVDPLRDSLKRAAMRELTP</sequence>
<proteinExistence type="predicted"/>
<dbReference type="OrthoDB" id="4493164at2"/>
<dbReference type="RefSeq" id="WP_012300399.1">
    <property type="nucleotide sequence ID" value="NC_010408.1"/>
</dbReference>
<gene>
    <name evidence="1" type="ordered locus">pCSL0090</name>
</gene>
<keyword evidence="1" id="KW-0614">Plasmid</keyword>
<dbReference type="EMBL" id="AM849036">
    <property type="protein sequence ID" value="CAQ03333.1"/>
    <property type="molecule type" value="Genomic_DNA"/>
</dbReference>
<reference evidence="1 2" key="1">
    <citation type="journal article" date="2008" name="J. Bacteriol.">
        <title>Genome of the actinomycete plant pathogen Clavibacter michiganensis subsp. sepedonicus suggests recent niche adaptation.</title>
        <authorList>
            <person name="Bentley S.D."/>
            <person name="Corton C."/>
            <person name="Brown S.E."/>
            <person name="Barron A."/>
            <person name="Clark L."/>
            <person name="Doggett J."/>
            <person name="Harris B."/>
            <person name="Ormond D."/>
            <person name="Quail M.A."/>
            <person name="May G."/>
            <person name="Francis D."/>
            <person name="Knudson D."/>
            <person name="Parkhill J."/>
            <person name="Ishimaru C.A."/>
        </authorList>
    </citation>
    <scope>NUCLEOTIDE SEQUENCE [LARGE SCALE GENOMIC DNA]</scope>
    <source>
        <strain evidence="2">ATCC 33113 / DSM 20744 / JCM 9667 / LMG 2889 / ICMP 2535 / C-1</strain>
    </source>
</reference>
<evidence type="ECO:0000313" key="2">
    <source>
        <dbReference type="Proteomes" id="UP000001318"/>
    </source>
</evidence>
<dbReference type="HOGENOM" id="CLU_387725_0_0_11"/>
<name>B0RJE3_CLASE</name>
<geneLocation type="plasmid" evidence="1 2">
    <name>pCSL1</name>
</geneLocation>
<protein>
    <submittedName>
        <fullName evidence="1">Membrane protein</fullName>
    </submittedName>
</protein>
<keyword evidence="2" id="KW-1185">Reference proteome</keyword>
<dbReference type="Proteomes" id="UP000001318">
    <property type="component" value="Plasmid pCSL1"/>
</dbReference>
<dbReference type="GeneID" id="29472884"/>
<organism evidence="1 2">
    <name type="scientific">Clavibacter sepedonicus</name>
    <name type="common">Clavibacter michiganensis subsp. sepedonicus</name>
    <dbReference type="NCBI Taxonomy" id="31964"/>
    <lineage>
        <taxon>Bacteria</taxon>
        <taxon>Bacillati</taxon>
        <taxon>Actinomycetota</taxon>
        <taxon>Actinomycetes</taxon>
        <taxon>Micrococcales</taxon>
        <taxon>Microbacteriaceae</taxon>
        <taxon>Clavibacter</taxon>
    </lineage>
</organism>
<evidence type="ECO:0000313" key="1">
    <source>
        <dbReference type="EMBL" id="CAQ03333.1"/>
    </source>
</evidence>